<feature type="domain" description="Lysine-specific demethylase-like" evidence="1">
    <location>
        <begin position="9"/>
        <end position="110"/>
    </location>
</feature>
<reference evidence="2" key="1">
    <citation type="submission" date="2020-06" db="EMBL/GenBank/DDBJ databases">
        <title>Draft genome of Bugula neritina, a colonial animal packing powerful symbionts and potential medicines.</title>
        <authorList>
            <person name="Rayko M."/>
        </authorList>
    </citation>
    <scope>NUCLEOTIDE SEQUENCE [LARGE SCALE GENOMIC DNA]</scope>
    <source>
        <strain evidence="2">Kwan_BN1</strain>
    </source>
</reference>
<organism evidence="2 3">
    <name type="scientific">Bugula neritina</name>
    <name type="common">Brown bryozoan</name>
    <name type="synonym">Sertularia neritina</name>
    <dbReference type="NCBI Taxonomy" id="10212"/>
    <lineage>
        <taxon>Eukaryota</taxon>
        <taxon>Metazoa</taxon>
        <taxon>Spiralia</taxon>
        <taxon>Lophotrochozoa</taxon>
        <taxon>Bryozoa</taxon>
        <taxon>Gymnolaemata</taxon>
        <taxon>Cheilostomatida</taxon>
        <taxon>Flustrina</taxon>
        <taxon>Buguloidea</taxon>
        <taxon>Bugulidae</taxon>
        <taxon>Bugula</taxon>
    </lineage>
</organism>
<dbReference type="Proteomes" id="UP000593567">
    <property type="component" value="Unassembled WGS sequence"/>
</dbReference>
<accession>A0A7J7K006</accession>
<gene>
    <name evidence="2" type="ORF">EB796_009727</name>
</gene>
<evidence type="ECO:0000313" key="2">
    <source>
        <dbReference type="EMBL" id="KAF6031962.1"/>
    </source>
</evidence>
<comment type="caution">
    <text evidence="2">The sequence shown here is derived from an EMBL/GenBank/DDBJ whole genome shotgun (WGS) entry which is preliminary data.</text>
</comment>
<dbReference type="OrthoDB" id="1678912at2759"/>
<dbReference type="AlphaFoldDB" id="A0A7J7K006"/>
<evidence type="ECO:0000313" key="3">
    <source>
        <dbReference type="Proteomes" id="UP000593567"/>
    </source>
</evidence>
<proteinExistence type="predicted"/>
<keyword evidence="3" id="KW-1185">Reference proteome</keyword>
<sequence>MGSIPRYIISSIEVIINEAKDIPARLPNVLALKEALIQAKQWNSDVDTLNAADHYPYLDALEELVNKGRPIPVRLEFLSQLESQVTAAKSWRERTARTFLKKNSTYSLIEVLSPRIDVGIYPVTKKRKKKENELLPATMDKNEKQFSNPAHMWSRLRSGSCLSLNQCIR</sequence>
<protein>
    <submittedName>
        <fullName evidence="2">KDM5A</fullName>
    </submittedName>
</protein>
<dbReference type="Pfam" id="PF08429">
    <property type="entry name" value="PLU-1"/>
    <property type="match status" value="1"/>
</dbReference>
<dbReference type="InterPro" id="IPR013637">
    <property type="entry name" value="Lys_sp_deMease-like_dom"/>
</dbReference>
<name>A0A7J7K006_BUGNE</name>
<evidence type="ECO:0000259" key="1">
    <source>
        <dbReference type="Pfam" id="PF08429"/>
    </source>
</evidence>
<dbReference type="EMBL" id="VXIV02001550">
    <property type="protein sequence ID" value="KAF6031962.1"/>
    <property type="molecule type" value="Genomic_DNA"/>
</dbReference>